<accession>A0A4R5Q7E9</accession>
<dbReference type="GO" id="GO:0005886">
    <property type="term" value="C:plasma membrane"/>
    <property type="evidence" value="ECO:0007669"/>
    <property type="project" value="UniProtKB-SubCell"/>
</dbReference>
<keyword evidence="4" id="KW-0997">Cell inner membrane</keyword>
<comment type="similarity">
    <text evidence="8">Belongs to the TsuA/YedE (TC 9.B.102) family.</text>
</comment>
<dbReference type="EMBL" id="SMSJ01000106">
    <property type="protein sequence ID" value="TDH58626.1"/>
    <property type="molecule type" value="Genomic_DNA"/>
</dbReference>
<dbReference type="InterPro" id="IPR007272">
    <property type="entry name" value="Sulf_transp_TsuA/YedE"/>
</dbReference>
<name>A0A4R5Q7E9_9PROT</name>
<evidence type="ECO:0000313" key="10">
    <source>
        <dbReference type="EMBL" id="TDH58626.1"/>
    </source>
</evidence>
<evidence type="ECO:0000256" key="2">
    <source>
        <dbReference type="ARBA" id="ARBA00022448"/>
    </source>
</evidence>
<keyword evidence="6 9" id="KW-1133">Transmembrane helix</keyword>
<organism evidence="10 11">
    <name type="scientific">Dankookia rubra</name>
    <dbReference type="NCBI Taxonomy" id="1442381"/>
    <lineage>
        <taxon>Bacteria</taxon>
        <taxon>Pseudomonadati</taxon>
        <taxon>Pseudomonadota</taxon>
        <taxon>Alphaproteobacteria</taxon>
        <taxon>Acetobacterales</taxon>
        <taxon>Roseomonadaceae</taxon>
        <taxon>Dankookia</taxon>
    </lineage>
</organism>
<dbReference type="PANTHER" id="PTHR30574">
    <property type="entry name" value="INNER MEMBRANE PROTEIN YEDE"/>
    <property type="match status" value="1"/>
</dbReference>
<keyword evidence="2" id="KW-0813">Transport</keyword>
<dbReference type="RefSeq" id="WP_133292544.1">
    <property type="nucleotide sequence ID" value="NZ_SMSJ01000106.1"/>
</dbReference>
<keyword evidence="11" id="KW-1185">Reference proteome</keyword>
<gene>
    <name evidence="10" type="ORF">E2C06_31565</name>
</gene>
<reference evidence="10 11" key="1">
    <citation type="journal article" date="2016" name="J. Microbiol.">
        <title>Dankookia rubra gen. nov., sp. nov., an alphaproteobacterium isolated from sediment of a shallow stream.</title>
        <authorList>
            <person name="Kim W.H."/>
            <person name="Kim D.H."/>
            <person name="Kang K."/>
            <person name="Ahn T.Y."/>
        </authorList>
    </citation>
    <scope>NUCLEOTIDE SEQUENCE [LARGE SCALE GENOMIC DNA]</scope>
    <source>
        <strain evidence="10 11">JCM30602</strain>
    </source>
</reference>
<feature type="transmembrane region" description="Helical" evidence="9">
    <location>
        <begin position="12"/>
        <end position="40"/>
    </location>
</feature>
<protein>
    <submittedName>
        <fullName evidence="10">YeeE/YedE family protein</fullName>
    </submittedName>
</protein>
<proteinExistence type="inferred from homology"/>
<dbReference type="Proteomes" id="UP000295096">
    <property type="component" value="Unassembled WGS sequence"/>
</dbReference>
<evidence type="ECO:0000256" key="5">
    <source>
        <dbReference type="ARBA" id="ARBA00022692"/>
    </source>
</evidence>
<evidence type="ECO:0000256" key="4">
    <source>
        <dbReference type="ARBA" id="ARBA00022519"/>
    </source>
</evidence>
<dbReference type="OrthoDB" id="9814020at2"/>
<evidence type="ECO:0000256" key="7">
    <source>
        <dbReference type="ARBA" id="ARBA00023136"/>
    </source>
</evidence>
<sequence>MTQFTPYSAAAGGALIGASAALLWVALGRVAGISGILGGLAGAPAGEPGWRLAFLAGLVAAPLLYVATFGAPEVLIAADPVRLAVAGLLVGFGTRLGTGCTSGHGVCGIARLSPRSIAATGIFMATATATVFLSRHVLGG</sequence>
<dbReference type="PANTHER" id="PTHR30574:SF1">
    <property type="entry name" value="SULPHUR TRANSPORT DOMAIN-CONTAINING PROTEIN"/>
    <property type="match status" value="1"/>
</dbReference>
<evidence type="ECO:0000313" key="11">
    <source>
        <dbReference type="Proteomes" id="UP000295096"/>
    </source>
</evidence>
<evidence type="ECO:0000256" key="1">
    <source>
        <dbReference type="ARBA" id="ARBA00004429"/>
    </source>
</evidence>
<evidence type="ECO:0000256" key="3">
    <source>
        <dbReference type="ARBA" id="ARBA00022475"/>
    </source>
</evidence>
<keyword evidence="3" id="KW-1003">Cell membrane</keyword>
<comment type="caution">
    <text evidence="10">The sequence shown here is derived from an EMBL/GenBank/DDBJ whole genome shotgun (WGS) entry which is preliminary data.</text>
</comment>
<feature type="transmembrane region" description="Helical" evidence="9">
    <location>
        <begin position="117"/>
        <end position="138"/>
    </location>
</feature>
<feature type="transmembrane region" description="Helical" evidence="9">
    <location>
        <begin position="52"/>
        <end position="71"/>
    </location>
</feature>
<keyword evidence="5 9" id="KW-0812">Transmembrane</keyword>
<evidence type="ECO:0000256" key="9">
    <source>
        <dbReference type="SAM" id="Phobius"/>
    </source>
</evidence>
<comment type="subcellular location">
    <subcellularLocation>
        <location evidence="1">Cell inner membrane</location>
        <topology evidence="1">Multi-pass membrane protein</topology>
    </subcellularLocation>
</comment>
<keyword evidence="7 9" id="KW-0472">Membrane</keyword>
<evidence type="ECO:0000256" key="8">
    <source>
        <dbReference type="ARBA" id="ARBA00035655"/>
    </source>
</evidence>
<dbReference type="AlphaFoldDB" id="A0A4R5Q7E9"/>
<dbReference type="Pfam" id="PF04143">
    <property type="entry name" value="Sulf_transp"/>
    <property type="match status" value="1"/>
</dbReference>
<evidence type="ECO:0000256" key="6">
    <source>
        <dbReference type="ARBA" id="ARBA00022989"/>
    </source>
</evidence>